<gene>
    <name evidence="1" type="ORF">NLG97_g2364</name>
</gene>
<accession>A0ACC1R2V5</accession>
<sequence>MLQPVIMASSSPPFQTPSKRKHGQETPLTPIKFSFSLNKEEKVEDGGSSPRTTVAHRFKGLDLQSGGGGVGLAASQAADVADGLLFKRQKPDQPMSDVSDAVNPAVDAIASVEPRPKAMPEPADSKVDGEPDWPDPSRKRSGTPPLKLKKDPSQDANDSESEVEDEDTHIVDPVRAALTWHEDEITVYDPDDKDDDGTGINGVGFRPTPAIAHARSMRRRQQITEYRKREESEARARRTQRRREGEAPSRIDKASPRKVRFSDSELRNIAVII</sequence>
<proteinExistence type="predicted"/>
<protein>
    <submittedName>
        <fullName evidence="1">Uncharacterized protein</fullName>
    </submittedName>
</protein>
<keyword evidence="2" id="KW-1185">Reference proteome</keyword>
<evidence type="ECO:0000313" key="1">
    <source>
        <dbReference type="EMBL" id="KAJ3496834.1"/>
    </source>
</evidence>
<evidence type="ECO:0000313" key="2">
    <source>
        <dbReference type="Proteomes" id="UP001148737"/>
    </source>
</evidence>
<reference evidence="1" key="1">
    <citation type="submission" date="2022-07" db="EMBL/GenBank/DDBJ databases">
        <title>Genome Sequence of Lecanicillium saksenae.</title>
        <authorList>
            <person name="Buettner E."/>
        </authorList>
    </citation>
    <scope>NUCLEOTIDE SEQUENCE</scope>
    <source>
        <strain evidence="1">VT-O1</strain>
    </source>
</reference>
<name>A0ACC1R2V5_9HYPO</name>
<dbReference type="EMBL" id="JANAKD010000157">
    <property type="protein sequence ID" value="KAJ3496834.1"/>
    <property type="molecule type" value="Genomic_DNA"/>
</dbReference>
<organism evidence="1 2">
    <name type="scientific">Lecanicillium saksenae</name>
    <dbReference type="NCBI Taxonomy" id="468837"/>
    <lineage>
        <taxon>Eukaryota</taxon>
        <taxon>Fungi</taxon>
        <taxon>Dikarya</taxon>
        <taxon>Ascomycota</taxon>
        <taxon>Pezizomycotina</taxon>
        <taxon>Sordariomycetes</taxon>
        <taxon>Hypocreomycetidae</taxon>
        <taxon>Hypocreales</taxon>
        <taxon>Cordycipitaceae</taxon>
        <taxon>Lecanicillium</taxon>
    </lineage>
</organism>
<comment type="caution">
    <text evidence="1">The sequence shown here is derived from an EMBL/GenBank/DDBJ whole genome shotgun (WGS) entry which is preliminary data.</text>
</comment>
<dbReference type="Proteomes" id="UP001148737">
    <property type="component" value="Unassembled WGS sequence"/>
</dbReference>